<dbReference type="RefSeq" id="WP_007498565.1">
    <property type="nucleotide sequence ID" value="NZ_AGBF01000085.1"/>
</dbReference>
<dbReference type="PATRIC" id="fig|700597.3.peg.4295"/>
<proteinExistence type="predicted"/>
<protein>
    <submittedName>
        <fullName evidence="2">Uncharacterized protein</fullName>
    </submittedName>
</protein>
<sequence length="49" mass="5007">MTTTHRSAKPLAGPGRPVERAVTAALVVATLAGIGWLAGMIYTVSGWGL</sequence>
<dbReference type="AlphaFoldDB" id="G2GFU4"/>
<organism evidence="2 3">
    <name type="scientific">Streptomyces zinciresistens K42</name>
    <dbReference type="NCBI Taxonomy" id="700597"/>
    <lineage>
        <taxon>Bacteria</taxon>
        <taxon>Bacillati</taxon>
        <taxon>Actinomycetota</taxon>
        <taxon>Actinomycetes</taxon>
        <taxon>Kitasatosporales</taxon>
        <taxon>Streptomycetaceae</taxon>
        <taxon>Streptomyces</taxon>
    </lineage>
</organism>
<evidence type="ECO:0000313" key="2">
    <source>
        <dbReference type="EMBL" id="EGX57622.1"/>
    </source>
</evidence>
<feature type="transmembrane region" description="Helical" evidence="1">
    <location>
        <begin position="21"/>
        <end position="44"/>
    </location>
</feature>
<keyword evidence="1" id="KW-0812">Transmembrane</keyword>
<accession>G2GFU4</accession>
<name>G2GFU4_9ACTN</name>
<comment type="caution">
    <text evidence="2">The sequence shown here is derived from an EMBL/GenBank/DDBJ whole genome shotgun (WGS) entry which is preliminary data.</text>
</comment>
<dbReference type="Proteomes" id="UP000004217">
    <property type="component" value="Unassembled WGS sequence"/>
</dbReference>
<evidence type="ECO:0000313" key="3">
    <source>
        <dbReference type="Proteomes" id="UP000004217"/>
    </source>
</evidence>
<dbReference type="NCBIfam" id="NF046122">
    <property type="entry name" value="morpho_MmpA"/>
    <property type="match status" value="1"/>
</dbReference>
<keyword evidence="3" id="KW-1185">Reference proteome</keyword>
<gene>
    <name evidence="2" type="ORF">SZN_21891</name>
</gene>
<keyword evidence="1" id="KW-1133">Transmembrane helix</keyword>
<keyword evidence="1" id="KW-0472">Membrane</keyword>
<dbReference type="EMBL" id="AGBF01000085">
    <property type="protein sequence ID" value="EGX57622.1"/>
    <property type="molecule type" value="Genomic_DNA"/>
</dbReference>
<reference evidence="2 3" key="1">
    <citation type="submission" date="2011-08" db="EMBL/GenBank/DDBJ databases">
        <authorList>
            <person name="Lin Y."/>
            <person name="Hao X."/>
            <person name="Johnstone L."/>
            <person name="Miller S.J."/>
            <person name="Wei G."/>
            <person name="Rensing C."/>
        </authorList>
    </citation>
    <scope>NUCLEOTIDE SEQUENCE [LARGE SCALE GENOMIC DNA]</scope>
    <source>
        <strain evidence="2 3">K42</strain>
    </source>
</reference>
<evidence type="ECO:0000256" key="1">
    <source>
        <dbReference type="SAM" id="Phobius"/>
    </source>
</evidence>
<dbReference type="InterPro" id="IPR059130">
    <property type="entry name" value="MmpA_put"/>
</dbReference>